<accession>A0A835YF80</accession>
<feature type="transmembrane region" description="Helical" evidence="2">
    <location>
        <begin position="224"/>
        <end position="245"/>
    </location>
</feature>
<evidence type="ECO:0000256" key="1">
    <source>
        <dbReference type="SAM" id="MobiDB-lite"/>
    </source>
</evidence>
<dbReference type="EMBL" id="JAEHOE010000005">
    <property type="protein sequence ID" value="KAG2499791.1"/>
    <property type="molecule type" value="Genomic_DNA"/>
</dbReference>
<keyword evidence="4" id="KW-1185">Reference proteome</keyword>
<feature type="compositionally biased region" description="Low complexity" evidence="1">
    <location>
        <begin position="69"/>
        <end position="103"/>
    </location>
</feature>
<feature type="region of interest" description="Disordered" evidence="1">
    <location>
        <begin position="1"/>
        <end position="146"/>
    </location>
</feature>
<comment type="caution">
    <text evidence="3">The sequence shown here is derived from an EMBL/GenBank/DDBJ whole genome shotgun (WGS) entry which is preliminary data.</text>
</comment>
<proteinExistence type="predicted"/>
<reference evidence="3" key="1">
    <citation type="journal article" date="2020" name="bioRxiv">
        <title>Comparative genomics of Chlamydomonas.</title>
        <authorList>
            <person name="Craig R.J."/>
            <person name="Hasan A.R."/>
            <person name="Ness R.W."/>
            <person name="Keightley P.D."/>
        </authorList>
    </citation>
    <scope>NUCLEOTIDE SEQUENCE</scope>
    <source>
        <strain evidence="3">CCAP 11/70</strain>
    </source>
</reference>
<dbReference type="Proteomes" id="UP000612055">
    <property type="component" value="Unassembled WGS sequence"/>
</dbReference>
<feature type="compositionally biased region" description="Basic and acidic residues" evidence="1">
    <location>
        <begin position="104"/>
        <end position="121"/>
    </location>
</feature>
<keyword evidence="2" id="KW-0812">Transmembrane</keyword>
<keyword evidence="2" id="KW-1133">Transmembrane helix</keyword>
<feature type="transmembrane region" description="Helical" evidence="2">
    <location>
        <begin position="199"/>
        <end position="217"/>
    </location>
</feature>
<feature type="compositionally biased region" description="Low complexity" evidence="1">
    <location>
        <begin position="1"/>
        <end position="17"/>
    </location>
</feature>
<name>A0A835YF80_9CHLO</name>
<protein>
    <submittedName>
        <fullName evidence="3">Uncharacterized protein</fullName>
    </submittedName>
</protein>
<evidence type="ECO:0000313" key="4">
    <source>
        <dbReference type="Proteomes" id="UP000612055"/>
    </source>
</evidence>
<keyword evidence="2" id="KW-0472">Membrane</keyword>
<organism evidence="3 4">
    <name type="scientific">Edaphochlamys debaryana</name>
    <dbReference type="NCBI Taxonomy" id="47281"/>
    <lineage>
        <taxon>Eukaryota</taxon>
        <taxon>Viridiplantae</taxon>
        <taxon>Chlorophyta</taxon>
        <taxon>core chlorophytes</taxon>
        <taxon>Chlorophyceae</taxon>
        <taxon>CS clade</taxon>
        <taxon>Chlamydomonadales</taxon>
        <taxon>Chlamydomonadales incertae sedis</taxon>
        <taxon>Edaphochlamys</taxon>
    </lineage>
</organism>
<evidence type="ECO:0000313" key="3">
    <source>
        <dbReference type="EMBL" id="KAG2499791.1"/>
    </source>
</evidence>
<evidence type="ECO:0000256" key="2">
    <source>
        <dbReference type="SAM" id="Phobius"/>
    </source>
</evidence>
<gene>
    <name evidence="3" type="ORF">HYH03_002088</name>
</gene>
<dbReference type="AlphaFoldDB" id="A0A835YF80"/>
<sequence>MALASLSAAGPRLAAPRRPLPLHPLLPRATTRQRIAPVQACSAPTPLPSSGWGLEAQQQPLPLREAAPDRPAGGARGRTTQPARAAPAEASVAPGAPAATASSPDDRPPLTEHLDGGRLEVTEGAAAAAASPWPPGGGGGPAAATAAGAAAPSNAAAATGAAAGAAGTFNHTPLAPALAAAGSTAGGGATSVTAVGVRLLASLLAGVGAYAVLCVVLKCSALDGLVWAVVGATGVNAGALFGWAFPHQGTYLQKALVVLAALLGAACFHASPLTIGTVVILNVQVTVVGCLLAASPASRRAWHFVLSECDRDLAYFSFGLVSGAIIFMK</sequence>